<dbReference type="AlphaFoldDB" id="A0A6A5WVH2"/>
<gene>
    <name evidence="1" type="ORF">P154DRAFT_571343</name>
</gene>
<organism evidence="1 2">
    <name type="scientific">Amniculicola lignicola CBS 123094</name>
    <dbReference type="NCBI Taxonomy" id="1392246"/>
    <lineage>
        <taxon>Eukaryota</taxon>
        <taxon>Fungi</taxon>
        <taxon>Dikarya</taxon>
        <taxon>Ascomycota</taxon>
        <taxon>Pezizomycotina</taxon>
        <taxon>Dothideomycetes</taxon>
        <taxon>Pleosporomycetidae</taxon>
        <taxon>Pleosporales</taxon>
        <taxon>Amniculicolaceae</taxon>
        <taxon>Amniculicola</taxon>
    </lineage>
</organism>
<reference evidence="1" key="1">
    <citation type="journal article" date="2020" name="Stud. Mycol.">
        <title>101 Dothideomycetes genomes: a test case for predicting lifestyles and emergence of pathogens.</title>
        <authorList>
            <person name="Haridas S."/>
            <person name="Albert R."/>
            <person name="Binder M."/>
            <person name="Bloem J."/>
            <person name="Labutti K."/>
            <person name="Salamov A."/>
            <person name="Andreopoulos B."/>
            <person name="Baker S."/>
            <person name="Barry K."/>
            <person name="Bills G."/>
            <person name="Bluhm B."/>
            <person name="Cannon C."/>
            <person name="Castanera R."/>
            <person name="Culley D."/>
            <person name="Daum C."/>
            <person name="Ezra D."/>
            <person name="Gonzalez J."/>
            <person name="Henrissat B."/>
            <person name="Kuo A."/>
            <person name="Liang C."/>
            <person name="Lipzen A."/>
            <person name="Lutzoni F."/>
            <person name="Magnuson J."/>
            <person name="Mondo S."/>
            <person name="Nolan M."/>
            <person name="Ohm R."/>
            <person name="Pangilinan J."/>
            <person name="Park H.-J."/>
            <person name="Ramirez L."/>
            <person name="Alfaro M."/>
            <person name="Sun H."/>
            <person name="Tritt A."/>
            <person name="Yoshinaga Y."/>
            <person name="Zwiers L.-H."/>
            <person name="Turgeon B."/>
            <person name="Goodwin S."/>
            <person name="Spatafora J."/>
            <person name="Crous P."/>
            <person name="Grigoriev I."/>
        </authorList>
    </citation>
    <scope>NUCLEOTIDE SEQUENCE</scope>
    <source>
        <strain evidence="1">CBS 123094</strain>
    </source>
</reference>
<keyword evidence="2" id="KW-1185">Reference proteome</keyword>
<evidence type="ECO:0000313" key="2">
    <source>
        <dbReference type="Proteomes" id="UP000799779"/>
    </source>
</evidence>
<proteinExistence type="predicted"/>
<name>A0A6A5WVH2_9PLEO</name>
<dbReference type="EMBL" id="ML977564">
    <property type="protein sequence ID" value="KAF2005128.1"/>
    <property type="molecule type" value="Genomic_DNA"/>
</dbReference>
<sequence>MNSRYQTKPFATMANPNVGDFQFDIIFIRQCALSNYRARGRGDENITWGTHIPWGPSEPLELTSQADEYLRALRENPKIIPTTPSQFFRRRLSDGTLLPLELSDVQTDHSFGLLPAKFTLGAPNFSRKLPAPAVRVHSGAGSIGSVTNEAASLDTEYANSEVAETMTLETEAEVSSEQKAIDIANLEEVLTAKGPEKNNLECKLRRAVSAIKGTNRKWAGKILKRLKSLQAMSWEPTRRSLRRR</sequence>
<accession>A0A6A5WVH2</accession>
<protein>
    <submittedName>
        <fullName evidence="1">Uncharacterized protein</fullName>
    </submittedName>
</protein>
<dbReference type="Proteomes" id="UP000799779">
    <property type="component" value="Unassembled WGS sequence"/>
</dbReference>
<evidence type="ECO:0000313" key="1">
    <source>
        <dbReference type="EMBL" id="KAF2005128.1"/>
    </source>
</evidence>